<dbReference type="PIRSF" id="PIRSF028431">
    <property type="entry name" value="UCP028431"/>
    <property type="match status" value="1"/>
</dbReference>
<reference evidence="4" key="1">
    <citation type="submission" date="2016-10" db="EMBL/GenBank/DDBJ databases">
        <authorList>
            <person name="Varghese N."/>
            <person name="Submissions S."/>
        </authorList>
    </citation>
    <scope>NUCLEOTIDE SEQUENCE [LARGE SCALE GENOMIC DNA]</scope>
    <source>
        <strain evidence="4">CGMCC 1.12402</strain>
    </source>
</reference>
<evidence type="ECO:0000259" key="2">
    <source>
        <dbReference type="Pfam" id="PF10091"/>
    </source>
</evidence>
<organism evidence="3 4">
    <name type="scientific">Roseivirga pacifica</name>
    <dbReference type="NCBI Taxonomy" id="1267423"/>
    <lineage>
        <taxon>Bacteria</taxon>
        <taxon>Pseudomonadati</taxon>
        <taxon>Bacteroidota</taxon>
        <taxon>Cytophagia</taxon>
        <taxon>Cytophagales</taxon>
        <taxon>Roseivirgaceae</taxon>
        <taxon>Roseivirga</taxon>
    </lineage>
</organism>
<evidence type="ECO:0000313" key="4">
    <source>
        <dbReference type="Proteomes" id="UP000199437"/>
    </source>
</evidence>
<dbReference type="Pfam" id="PF10091">
    <property type="entry name" value="Glycoamylase"/>
    <property type="match status" value="1"/>
</dbReference>
<dbReference type="EMBL" id="FOIR01000002">
    <property type="protein sequence ID" value="SEW19489.1"/>
    <property type="molecule type" value="Genomic_DNA"/>
</dbReference>
<dbReference type="STRING" id="1267423.SAMN05216290_1827"/>
<dbReference type="RefSeq" id="WP_090258283.1">
    <property type="nucleotide sequence ID" value="NZ_FOIR01000002.1"/>
</dbReference>
<name>A0A1I0PYI2_9BACT</name>
<proteinExistence type="predicted"/>
<dbReference type="OrthoDB" id="5937621at2"/>
<protein>
    <recommendedName>
        <fullName evidence="2">Glycoamylase-like domain-containing protein</fullName>
    </recommendedName>
</protein>
<feature type="signal peptide" evidence="1">
    <location>
        <begin position="1"/>
        <end position="28"/>
    </location>
</feature>
<evidence type="ECO:0000313" key="3">
    <source>
        <dbReference type="EMBL" id="SEW19489.1"/>
    </source>
</evidence>
<keyword evidence="1" id="KW-0732">Signal</keyword>
<feature type="domain" description="Glycoamylase-like" evidence="2">
    <location>
        <begin position="217"/>
        <end position="435"/>
    </location>
</feature>
<accession>A0A1I0PYI2</accession>
<keyword evidence="4" id="KW-1185">Reference proteome</keyword>
<gene>
    <name evidence="3" type="ORF">SAMN05216290_1827</name>
</gene>
<feature type="chain" id="PRO_5011640720" description="Glycoamylase-like domain-containing protein" evidence="1">
    <location>
        <begin position="29"/>
        <end position="450"/>
    </location>
</feature>
<dbReference type="GeneID" id="99986546"/>
<evidence type="ECO:0000256" key="1">
    <source>
        <dbReference type="SAM" id="SignalP"/>
    </source>
</evidence>
<dbReference type="Gene3D" id="1.50.10.140">
    <property type="match status" value="1"/>
</dbReference>
<dbReference type="Proteomes" id="UP000199437">
    <property type="component" value="Unassembled WGS sequence"/>
</dbReference>
<dbReference type="InterPro" id="IPR019282">
    <property type="entry name" value="Glycoamylase-like_cons_dom"/>
</dbReference>
<dbReference type="AlphaFoldDB" id="A0A1I0PYI2"/>
<sequence length="450" mass="51411">MNKKTVLQSLLALAFCLAINACSQSKGANEQTGADSQSEEDSLLNLVQYQTFQYFWDGAEPNSGLARERFHTDNIYPSHDKDIITSGGSGFGLMAIIVGMERGFITHEEGIERFEKIVDFLETADTFHGVFPHWWDGHTGKAKAFSQKDDGGDLVETSFMAAGLLTVRQYLDKNNEREAKLAERINTIWKNIDFNWYTKGENVLYWHWSPNYGWEMNFDVRGYNECLIMYVLAAASPTHPVKPEVYHEGWAMNGEIANDTIYYGLETELNHYETNDSPVGPLFWAHYSYLGLNPKGLKDKYADYWKLNQNHAKIHYRHAVANPNEFEGYGEDMWGFTSSYSMRGYAGHRPDRDLGVISPTAALSSFPYTPDESMAMLKKLYNETDSLVGVYGPYDAFSFQDDWYLPRYLAIDQGPIPVMIENYRSELIWDLFMSAPEVKVGLDKLGFTYE</sequence>
<dbReference type="InterPro" id="IPR016883">
    <property type="entry name" value="UCP028431"/>
</dbReference>